<keyword evidence="2" id="KW-1185">Reference proteome</keyword>
<evidence type="ECO:0000313" key="2">
    <source>
        <dbReference type="Proteomes" id="UP000507470"/>
    </source>
</evidence>
<organism evidence="1 2">
    <name type="scientific">Mytilus coruscus</name>
    <name type="common">Sea mussel</name>
    <dbReference type="NCBI Taxonomy" id="42192"/>
    <lineage>
        <taxon>Eukaryota</taxon>
        <taxon>Metazoa</taxon>
        <taxon>Spiralia</taxon>
        <taxon>Lophotrochozoa</taxon>
        <taxon>Mollusca</taxon>
        <taxon>Bivalvia</taxon>
        <taxon>Autobranchia</taxon>
        <taxon>Pteriomorphia</taxon>
        <taxon>Mytilida</taxon>
        <taxon>Mytiloidea</taxon>
        <taxon>Mytilidae</taxon>
        <taxon>Mytilinae</taxon>
        <taxon>Mytilus</taxon>
    </lineage>
</organism>
<name>A0A6J8A356_MYTCO</name>
<protein>
    <submittedName>
        <fullName evidence="1">Uncharacterized protein</fullName>
    </submittedName>
</protein>
<accession>A0A6J8A356</accession>
<dbReference type="EMBL" id="CACVKT020000627">
    <property type="protein sequence ID" value="CAC5361553.1"/>
    <property type="molecule type" value="Genomic_DNA"/>
</dbReference>
<proteinExistence type="predicted"/>
<dbReference type="Proteomes" id="UP000507470">
    <property type="component" value="Unassembled WGS sequence"/>
</dbReference>
<evidence type="ECO:0000313" key="1">
    <source>
        <dbReference type="EMBL" id="CAC5361553.1"/>
    </source>
</evidence>
<dbReference type="OrthoDB" id="8379443at2759"/>
<reference evidence="1 2" key="1">
    <citation type="submission" date="2020-06" db="EMBL/GenBank/DDBJ databases">
        <authorList>
            <person name="Li R."/>
            <person name="Bekaert M."/>
        </authorList>
    </citation>
    <scope>NUCLEOTIDE SEQUENCE [LARGE SCALE GENOMIC DNA]</scope>
    <source>
        <strain evidence="2">wild</strain>
    </source>
</reference>
<dbReference type="AlphaFoldDB" id="A0A6J8A356"/>
<gene>
    <name evidence="1" type="ORF">MCOR_3648</name>
</gene>
<sequence length="214" mass="23982">MCFICGKLCSRSRKQEWSMVESSIDLSSKSIFAKVNRAANERKAEAMLLRLSEVPNGNLVAIEARYHRKKSCIASYLNLKSIEATTKNVSETQTRYDEVLNELMTEVRSNIVEQKQVYLLSTLLSRFVERLAKSNGPNAQQYRSQLLKAKLISKYPELSFIPQTPYSDLVCSAEITVGDALRKAEQLLNVIQQSEEAQIGTSSSSAFAKQAMTA</sequence>